<dbReference type="Pfam" id="PF00027">
    <property type="entry name" value="cNMP_binding"/>
    <property type="match status" value="1"/>
</dbReference>
<name>A0A367ZRB0_9BACT</name>
<evidence type="ECO:0000259" key="1">
    <source>
        <dbReference type="PROSITE" id="PS50042"/>
    </source>
</evidence>
<dbReference type="InterPro" id="IPR014710">
    <property type="entry name" value="RmlC-like_jellyroll"/>
</dbReference>
<dbReference type="PANTHER" id="PTHR43384:SF13">
    <property type="entry name" value="SLR0110 PROTEIN"/>
    <property type="match status" value="1"/>
</dbReference>
<dbReference type="SUPFAM" id="SSF52540">
    <property type="entry name" value="P-loop containing nucleoside triphosphate hydrolases"/>
    <property type="match status" value="1"/>
</dbReference>
<dbReference type="InterPro" id="IPR050625">
    <property type="entry name" value="ParA/MinD_ATPase"/>
</dbReference>
<dbReference type="Pfam" id="PF13614">
    <property type="entry name" value="AAA_31"/>
    <property type="match status" value="1"/>
</dbReference>
<sequence length="397" mass="43627">MFALKGFSESDFEILRKHLVRRTVAKNEVIVQAGQNAQWMHLVEEGSVKIVQRTAGGDEVVLGAVKAGGFFGEEALLGDQQQYLNTAVAMESTTLMSLSKDGLQKLMVEAMGVGTKLLLALTKTYREALATPEQMAKVITFYTPKGGAGNTTLAVNFACQLARQRKKVAFLDCDLQFGNAHLLVGAPPHLNLARLIQKEETLVYDRIKGFLDRRCDVDFLHAPEQPQEAEMVSRSNLNQILRALGRQYDFLVLDAAPHIDDHTLLLWDMADLLMVVSPADLAGLTRLHRLFKVLGRLNYPKNKFVVLANRFRDSQQPYLAEFNKLPVGHVHTIPDDVEVAATALFQGVPFMLQAPTSGPAQAVADLVRQVLGEDAGTTAPQQKGGIFSRLRSLIAGA</sequence>
<dbReference type="GO" id="GO:0051782">
    <property type="term" value="P:negative regulation of cell division"/>
    <property type="evidence" value="ECO:0007669"/>
    <property type="project" value="TreeGrafter"/>
</dbReference>
<feature type="domain" description="Cyclic nucleotide-binding" evidence="1">
    <location>
        <begin position="3"/>
        <end position="107"/>
    </location>
</feature>
<keyword evidence="2" id="KW-0966">Cell projection</keyword>
<dbReference type="InterPro" id="IPR018490">
    <property type="entry name" value="cNMP-bd_dom_sf"/>
</dbReference>
<dbReference type="Gene3D" id="2.60.120.10">
    <property type="entry name" value="Jelly Rolls"/>
    <property type="match status" value="1"/>
</dbReference>
<comment type="caution">
    <text evidence="2">The sequence shown here is derived from an EMBL/GenBank/DDBJ whole genome shotgun (WGS) entry which is preliminary data.</text>
</comment>
<gene>
    <name evidence="2" type="ORF">OZSIB_2976</name>
</gene>
<dbReference type="InterPro" id="IPR000595">
    <property type="entry name" value="cNMP-bd_dom"/>
</dbReference>
<dbReference type="EMBL" id="QOQW01000005">
    <property type="protein sequence ID" value="RCK80663.1"/>
    <property type="molecule type" value="Genomic_DNA"/>
</dbReference>
<dbReference type="GO" id="GO:0016887">
    <property type="term" value="F:ATP hydrolysis activity"/>
    <property type="evidence" value="ECO:0007669"/>
    <property type="project" value="TreeGrafter"/>
</dbReference>
<dbReference type="AlphaFoldDB" id="A0A367ZRB0"/>
<dbReference type="PROSITE" id="PS50042">
    <property type="entry name" value="CNMP_BINDING_3"/>
    <property type="match status" value="1"/>
</dbReference>
<dbReference type="Proteomes" id="UP000252355">
    <property type="component" value="Unassembled WGS sequence"/>
</dbReference>
<reference evidence="2 3" key="1">
    <citation type="submission" date="2018-05" db="EMBL/GenBank/DDBJ databases">
        <title>A metagenomic window into the 2 km-deep terrestrial subsurface aquifer revealed taxonomically and functionally diverse microbial community comprising novel uncultured bacterial lineages.</title>
        <authorList>
            <person name="Kadnikov V.V."/>
            <person name="Mardanov A.V."/>
            <person name="Beletsky A.V."/>
            <person name="Banks D."/>
            <person name="Pimenov N.V."/>
            <person name="Frank Y.A."/>
            <person name="Karnachuk O.V."/>
            <person name="Ravin N.V."/>
        </authorList>
    </citation>
    <scope>NUCLEOTIDE SEQUENCE [LARGE SCALE GENOMIC DNA]</scope>
    <source>
        <strain evidence="2">BY5</strain>
    </source>
</reference>
<dbReference type="GO" id="GO:0009898">
    <property type="term" value="C:cytoplasmic side of plasma membrane"/>
    <property type="evidence" value="ECO:0007669"/>
    <property type="project" value="TreeGrafter"/>
</dbReference>
<dbReference type="InterPro" id="IPR027417">
    <property type="entry name" value="P-loop_NTPase"/>
</dbReference>
<evidence type="ECO:0000313" key="2">
    <source>
        <dbReference type="EMBL" id="RCK80663.1"/>
    </source>
</evidence>
<dbReference type="InterPro" id="IPR025669">
    <property type="entry name" value="AAA_dom"/>
</dbReference>
<dbReference type="PANTHER" id="PTHR43384">
    <property type="entry name" value="SEPTUM SITE-DETERMINING PROTEIN MIND HOMOLOG, CHLOROPLASTIC-RELATED"/>
    <property type="match status" value="1"/>
</dbReference>
<keyword evidence="2" id="KW-0969">Cilium</keyword>
<accession>A0A367ZRB0</accession>
<dbReference type="GO" id="GO:0005829">
    <property type="term" value="C:cytosol"/>
    <property type="evidence" value="ECO:0007669"/>
    <property type="project" value="TreeGrafter"/>
</dbReference>
<dbReference type="CDD" id="cd00038">
    <property type="entry name" value="CAP_ED"/>
    <property type="match status" value="1"/>
</dbReference>
<dbReference type="SUPFAM" id="SSF51206">
    <property type="entry name" value="cAMP-binding domain-like"/>
    <property type="match status" value="1"/>
</dbReference>
<protein>
    <submittedName>
        <fullName evidence="2">Flagellar synthesis regulator FleN</fullName>
    </submittedName>
</protein>
<proteinExistence type="predicted"/>
<dbReference type="SMART" id="SM00100">
    <property type="entry name" value="cNMP"/>
    <property type="match status" value="1"/>
</dbReference>
<dbReference type="Gene3D" id="3.40.50.300">
    <property type="entry name" value="P-loop containing nucleotide triphosphate hydrolases"/>
    <property type="match status" value="1"/>
</dbReference>
<organism evidence="2 3">
    <name type="scientific">Candidatus Ozemobacter sibiricus</name>
    <dbReference type="NCBI Taxonomy" id="2268124"/>
    <lineage>
        <taxon>Bacteria</taxon>
        <taxon>Candidatus Ozemobacteria</taxon>
        <taxon>Candidatus Ozemobacterales</taxon>
        <taxon>Candidatus Ozemobacteraceae</taxon>
        <taxon>Candidatus Ozemobacter</taxon>
    </lineage>
</organism>
<keyword evidence="2" id="KW-0282">Flagellum</keyword>
<dbReference type="GO" id="GO:0005524">
    <property type="term" value="F:ATP binding"/>
    <property type="evidence" value="ECO:0007669"/>
    <property type="project" value="TreeGrafter"/>
</dbReference>
<evidence type="ECO:0000313" key="3">
    <source>
        <dbReference type="Proteomes" id="UP000252355"/>
    </source>
</evidence>